<dbReference type="Proteomes" id="UP001286313">
    <property type="component" value="Unassembled WGS sequence"/>
</dbReference>
<dbReference type="PROSITE" id="PS50082">
    <property type="entry name" value="WD_REPEATS_2"/>
    <property type="match status" value="4"/>
</dbReference>
<organism evidence="5 6">
    <name type="scientific">Petrolisthes cinctipes</name>
    <name type="common">Flat porcelain crab</name>
    <dbReference type="NCBI Taxonomy" id="88211"/>
    <lineage>
        <taxon>Eukaryota</taxon>
        <taxon>Metazoa</taxon>
        <taxon>Ecdysozoa</taxon>
        <taxon>Arthropoda</taxon>
        <taxon>Crustacea</taxon>
        <taxon>Multicrustacea</taxon>
        <taxon>Malacostraca</taxon>
        <taxon>Eumalacostraca</taxon>
        <taxon>Eucarida</taxon>
        <taxon>Decapoda</taxon>
        <taxon>Pleocyemata</taxon>
        <taxon>Anomura</taxon>
        <taxon>Galatheoidea</taxon>
        <taxon>Porcellanidae</taxon>
        <taxon>Petrolisthes</taxon>
    </lineage>
</organism>
<feature type="domain" description="Anaphase-promoting complex subunit 4-like WD40" evidence="4">
    <location>
        <begin position="536"/>
        <end position="594"/>
    </location>
</feature>
<dbReference type="InterPro" id="IPR036322">
    <property type="entry name" value="WD40_repeat_dom_sf"/>
</dbReference>
<proteinExistence type="predicted"/>
<gene>
    <name evidence="5" type="ORF">Pcinc_001546</name>
</gene>
<feature type="repeat" description="WD" evidence="3">
    <location>
        <begin position="556"/>
        <end position="597"/>
    </location>
</feature>
<dbReference type="Gene3D" id="2.130.10.10">
    <property type="entry name" value="YVTN repeat-like/Quinoprotein amine dehydrogenase"/>
    <property type="match status" value="2"/>
</dbReference>
<evidence type="ECO:0000313" key="6">
    <source>
        <dbReference type="Proteomes" id="UP001286313"/>
    </source>
</evidence>
<dbReference type="SUPFAM" id="SSF50978">
    <property type="entry name" value="WD40 repeat-like"/>
    <property type="match status" value="1"/>
</dbReference>
<dbReference type="Pfam" id="PF12894">
    <property type="entry name" value="ANAPC4_WD40"/>
    <property type="match status" value="1"/>
</dbReference>
<dbReference type="SMART" id="SM00320">
    <property type="entry name" value="WD40"/>
    <property type="match status" value="6"/>
</dbReference>
<evidence type="ECO:0000259" key="4">
    <source>
        <dbReference type="Pfam" id="PF12894"/>
    </source>
</evidence>
<feature type="repeat" description="WD" evidence="3">
    <location>
        <begin position="15"/>
        <end position="56"/>
    </location>
</feature>
<evidence type="ECO:0000313" key="5">
    <source>
        <dbReference type="EMBL" id="KAK3894700.1"/>
    </source>
</evidence>
<dbReference type="GO" id="GO:0005737">
    <property type="term" value="C:cytoplasm"/>
    <property type="evidence" value="ECO:0007669"/>
    <property type="project" value="TreeGrafter"/>
</dbReference>
<accession>A0AAE1L5X2</accession>
<protein>
    <recommendedName>
        <fullName evidence="4">Anaphase-promoting complex subunit 4-like WD40 domain-containing protein</fullName>
    </recommendedName>
</protein>
<dbReference type="SUPFAM" id="SSF101898">
    <property type="entry name" value="NHL repeat"/>
    <property type="match status" value="1"/>
</dbReference>
<dbReference type="InterPro" id="IPR024977">
    <property type="entry name" value="Apc4-like_WD40_dom"/>
</dbReference>
<feature type="repeat" description="WD" evidence="3">
    <location>
        <begin position="61"/>
        <end position="105"/>
    </location>
</feature>
<keyword evidence="1 3" id="KW-0853">WD repeat</keyword>
<keyword evidence="2" id="KW-0677">Repeat</keyword>
<reference evidence="5" key="1">
    <citation type="submission" date="2023-10" db="EMBL/GenBank/DDBJ databases">
        <title>Genome assemblies of two species of porcelain crab, Petrolisthes cinctipes and Petrolisthes manimaculis (Anomura: Porcellanidae).</title>
        <authorList>
            <person name="Angst P."/>
        </authorList>
    </citation>
    <scope>NUCLEOTIDE SEQUENCE</scope>
    <source>
        <strain evidence="5">PB745_01</strain>
        <tissue evidence="5">Gill</tissue>
    </source>
</reference>
<evidence type="ECO:0000256" key="3">
    <source>
        <dbReference type="PROSITE-ProRule" id="PRU00221"/>
    </source>
</evidence>
<dbReference type="EMBL" id="JAWQEG010000096">
    <property type="protein sequence ID" value="KAK3894700.1"/>
    <property type="molecule type" value="Genomic_DNA"/>
</dbReference>
<evidence type="ECO:0000256" key="1">
    <source>
        <dbReference type="ARBA" id="ARBA00022574"/>
    </source>
</evidence>
<evidence type="ECO:0000256" key="2">
    <source>
        <dbReference type="ARBA" id="ARBA00022737"/>
    </source>
</evidence>
<dbReference type="InterPro" id="IPR019775">
    <property type="entry name" value="WD40_repeat_CS"/>
</dbReference>
<feature type="repeat" description="WD" evidence="3">
    <location>
        <begin position="460"/>
        <end position="507"/>
    </location>
</feature>
<dbReference type="AlphaFoldDB" id="A0AAE1L5X2"/>
<dbReference type="PROSITE" id="PS50294">
    <property type="entry name" value="WD_REPEATS_REGION"/>
    <property type="match status" value="1"/>
</dbReference>
<comment type="caution">
    <text evidence="5">The sequence shown here is derived from an EMBL/GenBank/DDBJ whole genome shotgun (WGS) entry which is preliminary data.</text>
</comment>
<dbReference type="InterPro" id="IPR015943">
    <property type="entry name" value="WD40/YVTN_repeat-like_dom_sf"/>
</dbReference>
<dbReference type="Pfam" id="PF00400">
    <property type="entry name" value="WD40"/>
    <property type="match status" value="3"/>
</dbReference>
<name>A0AAE1L5X2_PETCI</name>
<dbReference type="PANTHER" id="PTHR44099:SF4">
    <property type="entry name" value="RABCONNECTIN-3B, ISOFORM A"/>
    <property type="match status" value="1"/>
</dbReference>
<dbReference type="SUPFAM" id="SSF82171">
    <property type="entry name" value="DPP6 N-terminal domain-like"/>
    <property type="match status" value="1"/>
</dbReference>
<dbReference type="InterPro" id="IPR049916">
    <property type="entry name" value="WDR72-like"/>
</dbReference>
<dbReference type="PROSITE" id="PS00678">
    <property type="entry name" value="WD_REPEATS_1"/>
    <property type="match status" value="3"/>
</dbReference>
<dbReference type="PANTHER" id="PTHR44099">
    <property type="entry name" value="RABCONNECTIN-3B, ISOFORM A"/>
    <property type="match status" value="1"/>
</dbReference>
<dbReference type="InterPro" id="IPR001680">
    <property type="entry name" value="WD40_rpt"/>
</dbReference>
<sequence length="763" mass="84870">MGSLNLVVPLVMWGREAPTHDISCILLTPDVHSVVTGSRDGQICVWDFDPPNLKLTPRCLLVGHTAAVTCLAQGGKAHGTSFIVSSSENGEMCVWDLRDGQCVEMRRSANLHTSMKAYQMLNVSDVRLFCCGNYPEILVYDPQSLDILFSLAARIQPDWISALHILRPPRRNDEVVLGVTTGGWVKVWTVSEREVRPREPIFEHESKMVHSLNALGLVCCTYNQRTVLMVSQEDWQIYDAGDFSQLCRVCGKAGERWMGGDFLSADRVIVWTDMGRAYIYKLPTNCIVESRAFHNKQMEGDNPILYGVVRPQSEEQLVNAPAWQFMTIPLESGAEKLLLRGDCEGQVMLWRLADVSDNQLRQINQVHPFQPLLFPPTLTHSMVKAWAAMVPPPIGILDQLEGERGPPRITASLFLPLQGRLACGREDGSIILVPATEAIMLHLLHGKHHHYHNWAQPMVLRGHQGRVNCLLYPHGESPHYDMAHLVSGGIDFSINVWDMYTGNLVHRFVVQAGQVLQLLVPPPTCTTRIQYCICSVSEDHSVALLSLKERKLVLLASKHLYPVASVKWRPDHDFLLVATQDGSVYVWQMETGHLDRVLQGVTAEEVLGACDEHLAGHGGGASAGADSETGLANPAVHLFRGLRHRNLAAIRHAAQRGIQQVLGEQNNHQDIHDSSKMRTCPLMIQGLRTNKQDANSHVLFFDIEALIVQLLSDEYTLMSPGTLEANELIMSSQYQRMNDLTHPASPEAARKIAGEAERGLGMG</sequence>
<keyword evidence="6" id="KW-1185">Reference proteome</keyword>